<dbReference type="PRINTS" id="PR00014">
    <property type="entry name" value="FNTYPEIII"/>
</dbReference>
<dbReference type="PROSITE" id="PS50853">
    <property type="entry name" value="FN3"/>
    <property type="match status" value="4"/>
</dbReference>
<feature type="domain" description="Fibronectin type-III" evidence="2">
    <location>
        <begin position="213"/>
        <end position="310"/>
    </location>
</feature>
<feature type="domain" description="Fibronectin type-III" evidence="2">
    <location>
        <begin position="918"/>
        <end position="1014"/>
    </location>
</feature>
<sequence length="1159" mass="127221">MRVGVRSSYDVISSFLARSAGTSFLQARSAVHERVVLLLLLLSAGCSPGIARTSWSRPPPPPPRGAMWSRALLLVLLTRALLRGVSSAQKGYPLRPRQFKVLSAGRGLWMTWSPPRLTAQRPVTSYRLSYGHNLDQLRSVGLPASVRSYLIRDVARADFGLPYFVLLRAENRRGLGQPVYRVEIPSRGAWVSPVPHDPTYSGLITDKITEIGAPRPPRVVKVDTGSNWSQLNWQRPFSGSEKDWRRVRGYFVGFGIPGHPMRFEHVPGHRFSHKIDGLDPESVQVFSVQALNALGASVPMFRAAHTKRDPTAKEELPVPKKVLVTVSSPQEATITWQTQEVPPSKGSTREYRVRYRRKTKNDRYQYKITRETELTISNLAPGTTYKLSVRVAQGKRVGRWSHDVLFTTHASDDGTTRLNSMDDGVAPGSRKRLQSDGEGRQNSSIPQNVTADSVVEVKTPSTPTEVATVRPKKTLKPERSRSNPSPTPRSSSFENGLAEFVASSMNNDTSTKLQIGKPNGDHREMPKQKPTKNGVDGSLKEQKPGSSIQLNLVVVPPSNVKNSSAVGPRPKSPTHDIHSGNKPDKVTPAISTGTDKTSKKRKENTSKIIQDSKITQTEPTRGPTTLRGTGATQRPDRQSSSVKRLDPPPGSPETHGTHSYIVHSSDKRSGLVQTPEKQPGFAQVPDGHTSSAEMLEIHSGSTKTPDKHSGSVPIPVEHSDSKPVPRSHVASVADKDVSKLEPGGDSASIPGAQSQSGPLPEVSTWPPSSAMSPHVVTITTTADSALKKVVGKATDRPTDQQQAGQMVACPIDTGGLSGSKQQHSDCFPEASETRPTSLQPEPTAVAPSGKTNPFHATPSSLLDLAGKERYTAPHVSYLSKNSSEPCSLSEALEHFQVSELTDLIPQELQRVTGPPQKSPANLTVIAVEGCHSFVILDWGKLQSNGDSMVTGYLVYSASYDNILKNKWTKKSVGTSYVPIENLNPNTRYYFKVRAKNAKGVGPLSSPLEFRTESNDPLLVVRPHGGEPIWIPFKFKYNIAESLCSGRQYVKRTRYKKFVGVILCNSLRYKIVLGKRLNETFHSIGDGIGHCEDHCQFVDSFMEARTGLLAPRHELPVIPGYYRNYRQERVKYGLIGRGRRGRKTMYVGWYECGITIPGSM</sequence>
<feature type="compositionally biased region" description="Polar residues" evidence="1">
    <location>
        <begin position="606"/>
        <end position="616"/>
    </location>
</feature>
<feature type="domain" description="Fibronectin type-III" evidence="2">
    <location>
        <begin position="93"/>
        <end position="189"/>
    </location>
</feature>
<dbReference type="PANTHER" id="PTHR23197">
    <property type="entry name" value="TARSH-RELATED FIBRONECTIN DOMAIN-CONTAINING"/>
    <property type="match status" value="1"/>
</dbReference>
<feature type="compositionally biased region" description="Polar residues" evidence="1">
    <location>
        <begin position="440"/>
        <end position="451"/>
    </location>
</feature>
<reference evidence="3" key="1">
    <citation type="submission" date="2025-08" db="UniProtKB">
        <authorList>
            <consortium name="Ensembl"/>
        </authorList>
    </citation>
    <scope>IDENTIFICATION</scope>
</reference>
<feature type="compositionally biased region" description="Low complexity" evidence="1">
    <location>
        <begin position="550"/>
        <end position="566"/>
    </location>
</feature>
<dbReference type="InterPro" id="IPR049109">
    <property type="entry name" value="TARSH/FNDC1_C"/>
</dbReference>
<feature type="compositionally biased region" description="Polar residues" evidence="1">
    <location>
        <begin position="503"/>
        <end position="513"/>
    </location>
</feature>
<dbReference type="Proteomes" id="UP000694388">
    <property type="component" value="Unplaced"/>
</dbReference>
<evidence type="ECO:0000259" key="2">
    <source>
        <dbReference type="PROSITE" id="PS50853"/>
    </source>
</evidence>
<dbReference type="Gene3D" id="2.60.40.10">
    <property type="entry name" value="Immunoglobulins"/>
    <property type="match status" value="4"/>
</dbReference>
<dbReference type="InterPro" id="IPR003961">
    <property type="entry name" value="FN3_dom"/>
</dbReference>
<keyword evidence="4" id="KW-1185">Reference proteome</keyword>
<name>A0A8C4NGF8_EPTBU</name>
<evidence type="ECO:0000313" key="3">
    <source>
        <dbReference type="Ensembl" id="ENSEBUP00000006369.1"/>
    </source>
</evidence>
<evidence type="ECO:0000313" key="4">
    <source>
        <dbReference type="Proteomes" id="UP000694388"/>
    </source>
</evidence>
<protein>
    <recommendedName>
        <fullName evidence="2">Fibronectin type-III domain-containing protein</fullName>
    </recommendedName>
</protein>
<organism evidence="3 4">
    <name type="scientific">Eptatretus burgeri</name>
    <name type="common">Inshore hagfish</name>
    <dbReference type="NCBI Taxonomy" id="7764"/>
    <lineage>
        <taxon>Eukaryota</taxon>
        <taxon>Metazoa</taxon>
        <taxon>Chordata</taxon>
        <taxon>Craniata</taxon>
        <taxon>Vertebrata</taxon>
        <taxon>Cyclostomata</taxon>
        <taxon>Myxini</taxon>
        <taxon>Myxiniformes</taxon>
        <taxon>Myxinidae</taxon>
        <taxon>Eptatretinae</taxon>
        <taxon>Eptatretus</taxon>
    </lineage>
</organism>
<dbReference type="InterPro" id="IPR036116">
    <property type="entry name" value="FN3_sf"/>
</dbReference>
<dbReference type="GeneTree" id="ENSGT00530000063558"/>
<dbReference type="SUPFAM" id="SSF49265">
    <property type="entry name" value="Fibronectin type III"/>
    <property type="match status" value="2"/>
</dbReference>
<feature type="region of interest" description="Disordered" evidence="1">
    <location>
        <begin position="410"/>
        <end position="771"/>
    </location>
</feature>
<accession>A0A8C4NGF8</accession>
<feature type="compositionally biased region" description="Low complexity" evidence="1">
    <location>
        <begin position="482"/>
        <end position="492"/>
    </location>
</feature>
<evidence type="ECO:0000256" key="1">
    <source>
        <dbReference type="SAM" id="MobiDB-lite"/>
    </source>
</evidence>
<dbReference type="Ensembl" id="ENSEBUT00000006824.1">
    <property type="protein sequence ID" value="ENSEBUP00000006369.1"/>
    <property type="gene ID" value="ENSEBUG00000004213.1"/>
</dbReference>
<dbReference type="AlphaFoldDB" id="A0A8C4NGF8"/>
<dbReference type="Pfam" id="PF21731">
    <property type="entry name" value="TARSH_C"/>
    <property type="match status" value="1"/>
</dbReference>
<feature type="compositionally biased region" description="Basic and acidic residues" evidence="1">
    <location>
        <begin position="573"/>
        <end position="585"/>
    </location>
</feature>
<dbReference type="SMART" id="SM00060">
    <property type="entry name" value="FN3"/>
    <property type="match status" value="4"/>
</dbReference>
<dbReference type="PANTHER" id="PTHR23197:SF8">
    <property type="entry name" value="FIBRONECTIN TYPE III DOMAIN-CONTAINING PROTEIN 1"/>
    <property type="match status" value="1"/>
</dbReference>
<dbReference type="Pfam" id="PF00041">
    <property type="entry name" value="fn3"/>
    <property type="match status" value="2"/>
</dbReference>
<feature type="compositionally biased region" description="Low complexity" evidence="1">
    <location>
        <begin position="617"/>
        <end position="632"/>
    </location>
</feature>
<proteinExistence type="predicted"/>
<reference evidence="3" key="2">
    <citation type="submission" date="2025-09" db="UniProtKB">
        <authorList>
            <consortium name="Ensembl"/>
        </authorList>
    </citation>
    <scope>IDENTIFICATION</scope>
</reference>
<dbReference type="CDD" id="cd00063">
    <property type="entry name" value="FN3"/>
    <property type="match status" value="3"/>
</dbReference>
<feature type="region of interest" description="Disordered" evidence="1">
    <location>
        <begin position="815"/>
        <end position="854"/>
    </location>
</feature>
<dbReference type="InterPro" id="IPR013783">
    <property type="entry name" value="Ig-like_fold"/>
</dbReference>
<feature type="domain" description="Fibronectin type-III" evidence="2">
    <location>
        <begin position="318"/>
        <end position="411"/>
    </location>
</feature>